<reference evidence="2 3" key="1">
    <citation type="submission" date="2021-09" db="EMBL/GenBank/DDBJ databases">
        <title>Genomic insights and catalytic innovation underlie evolution of tropane alkaloids biosynthesis.</title>
        <authorList>
            <person name="Wang Y.-J."/>
            <person name="Tian T."/>
            <person name="Huang J.-P."/>
            <person name="Huang S.-X."/>
        </authorList>
    </citation>
    <scope>NUCLEOTIDE SEQUENCE [LARGE SCALE GENOMIC DNA]</scope>
    <source>
        <strain evidence="2">KIB-2018</strain>
        <tissue evidence="2">Leaf</tissue>
    </source>
</reference>
<sequence length="238" mass="26349">MVLNSSFLLFLNLKAVSFSHLQKLVIASPIINASLNLKAVSFSHLQKLVIASPIINTSLISLHQSPPHVHHYPLYSRAFQRLQTRVHSFPPIHSVPSREAVQRHHYVYRNSLTFLHGSLKRRRRFKENRWDSRMMLGSGGMSSSHSATVSALAVAIGLQEGAGVGAPTFVVALVLACVVMYDASGVRLHAGRQAELLNQIVCELPPEHPVSNIRSLRDSIGHTPLQLRDFGCDRDTVS</sequence>
<dbReference type="Pfam" id="PF02681">
    <property type="entry name" value="DUF212"/>
    <property type="match status" value="1"/>
</dbReference>
<dbReference type="AlphaFoldDB" id="A0AAV8SWR0"/>
<evidence type="ECO:0008006" key="4">
    <source>
        <dbReference type="Google" id="ProtNLM"/>
    </source>
</evidence>
<name>A0AAV8SWR0_9ROSI</name>
<dbReference type="InterPro" id="IPR003832">
    <property type="entry name" value="DUF212"/>
</dbReference>
<evidence type="ECO:0000256" key="1">
    <source>
        <dbReference type="SAM" id="SignalP"/>
    </source>
</evidence>
<accession>A0AAV8SWR0</accession>
<dbReference type="PANTHER" id="PTHR31446">
    <property type="entry name" value="ACID PHOSPHATASE/VANADIUM-DEPENDENT HALOPEROXIDASE-RELATED PROTEIN"/>
    <property type="match status" value="1"/>
</dbReference>
<feature type="signal peptide" evidence="1">
    <location>
        <begin position="1"/>
        <end position="27"/>
    </location>
</feature>
<protein>
    <recommendedName>
        <fullName evidence="4">Acid phosphatase/vanadium-dependent haloperoxidase-related protein</fullName>
    </recommendedName>
</protein>
<dbReference type="Proteomes" id="UP001159364">
    <property type="component" value="Linkage Group LG07"/>
</dbReference>
<dbReference type="EMBL" id="JAIWQS010000007">
    <property type="protein sequence ID" value="KAJ8758743.1"/>
    <property type="molecule type" value="Genomic_DNA"/>
</dbReference>
<evidence type="ECO:0000313" key="3">
    <source>
        <dbReference type="Proteomes" id="UP001159364"/>
    </source>
</evidence>
<evidence type="ECO:0000313" key="2">
    <source>
        <dbReference type="EMBL" id="KAJ8758743.1"/>
    </source>
</evidence>
<feature type="chain" id="PRO_5043440395" description="Acid phosphatase/vanadium-dependent haloperoxidase-related protein" evidence="1">
    <location>
        <begin position="28"/>
        <end position="238"/>
    </location>
</feature>
<dbReference type="PANTHER" id="PTHR31446:SF29">
    <property type="entry name" value="ACID PHOSPHATASE_VANADIUM-DEPENDENT HALOPEROXIDASE-RELATED PROTEIN"/>
    <property type="match status" value="1"/>
</dbReference>
<proteinExistence type="predicted"/>
<gene>
    <name evidence="2" type="ORF">K2173_000464</name>
</gene>
<keyword evidence="3" id="KW-1185">Reference proteome</keyword>
<organism evidence="2 3">
    <name type="scientific">Erythroxylum novogranatense</name>
    <dbReference type="NCBI Taxonomy" id="1862640"/>
    <lineage>
        <taxon>Eukaryota</taxon>
        <taxon>Viridiplantae</taxon>
        <taxon>Streptophyta</taxon>
        <taxon>Embryophyta</taxon>
        <taxon>Tracheophyta</taxon>
        <taxon>Spermatophyta</taxon>
        <taxon>Magnoliopsida</taxon>
        <taxon>eudicotyledons</taxon>
        <taxon>Gunneridae</taxon>
        <taxon>Pentapetalae</taxon>
        <taxon>rosids</taxon>
        <taxon>fabids</taxon>
        <taxon>Malpighiales</taxon>
        <taxon>Erythroxylaceae</taxon>
        <taxon>Erythroxylum</taxon>
    </lineage>
</organism>
<comment type="caution">
    <text evidence="2">The sequence shown here is derived from an EMBL/GenBank/DDBJ whole genome shotgun (WGS) entry which is preliminary data.</text>
</comment>
<keyword evidence="1" id="KW-0732">Signal</keyword>